<evidence type="ECO:0000256" key="7">
    <source>
        <dbReference type="ARBA" id="ARBA00023136"/>
    </source>
</evidence>
<comment type="subcellular location">
    <subcellularLocation>
        <location evidence="1">Cell membrane</location>
        <topology evidence="1">Multi-pass membrane protein</topology>
    </subcellularLocation>
</comment>
<evidence type="ECO:0000256" key="2">
    <source>
        <dbReference type="ARBA" id="ARBA00010735"/>
    </source>
</evidence>
<evidence type="ECO:0000256" key="4">
    <source>
        <dbReference type="ARBA" id="ARBA00022475"/>
    </source>
</evidence>
<evidence type="ECO:0000256" key="3">
    <source>
        <dbReference type="ARBA" id="ARBA00022448"/>
    </source>
</evidence>
<dbReference type="STRING" id="1925591.BI308_11385"/>
<dbReference type="PANTHER" id="PTHR34979">
    <property type="entry name" value="INNER MEMBRANE PROTEIN YGAZ"/>
    <property type="match status" value="1"/>
</dbReference>
<evidence type="ECO:0000256" key="8">
    <source>
        <dbReference type="SAM" id="Phobius"/>
    </source>
</evidence>
<keyword evidence="3" id="KW-0813">Transport</keyword>
<feature type="transmembrane region" description="Helical" evidence="8">
    <location>
        <begin position="224"/>
        <end position="242"/>
    </location>
</feature>
<proteinExistence type="inferred from homology"/>
<dbReference type="InterPro" id="IPR011606">
    <property type="entry name" value="Brnchd-chn_aa_trnsp_permease"/>
</dbReference>
<feature type="transmembrane region" description="Helical" evidence="8">
    <location>
        <begin position="31"/>
        <end position="58"/>
    </location>
</feature>
<protein>
    <submittedName>
        <fullName evidence="9">Branched-chain amino acid ABC transporter permease</fullName>
    </submittedName>
</protein>
<dbReference type="GO" id="GO:0005886">
    <property type="term" value="C:plasma membrane"/>
    <property type="evidence" value="ECO:0007669"/>
    <property type="project" value="UniProtKB-SubCell"/>
</dbReference>
<accession>A0A1L9QRX6</accession>
<evidence type="ECO:0000313" key="10">
    <source>
        <dbReference type="Proteomes" id="UP000183940"/>
    </source>
</evidence>
<dbReference type="Pfam" id="PF03591">
    <property type="entry name" value="AzlC"/>
    <property type="match status" value="1"/>
</dbReference>
<dbReference type="GO" id="GO:1903785">
    <property type="term" value="P:L-valine transmembrane transport"/>
    <property type="evidence" value="ECO:0007669"/>
    <property type="project" value="TreeGrafter"/>
</dbReference>
<dbReference type="Proteomes" id="UP000183940">
    <property type="component" value="Unassembled WGS sequence"/>
</dbReference>
<feature type="transmembrane region" description="Helical" evidence="8">
    <location>
        <begin position="146"/>
        <end position="169"/>
    </location>
</feature>
<evidence type="ECO:0000256" key="6">
    <source>
        <dbReference type="ARBA" id="ARBA00022989"/>
    </source>
</evidence>
<name>A0A1L9QRX6_9CYAN</name>
<sequence length="248" mass="26770">MIQLQEGSHSKRRILSPQAEFWTGARDILPLIIGAIPFGIIFGTLATSNGLSISGALAMSAFVFAGSSQFIAVGLMAAGTGWLLIVLTTFIVNLRHLLYAVSLLPYVQSLPQRWQAILGFFLTDESFAIAIRRYEQVDGASMKHWYFLGASVTMYVSWQLSTLLGITIGQTLPNAANWGLDFAMSVTFIGMIVPYVKTKPMAIATLVSGMVALLAYPLPHKLGLIVAAIAGITAGVLSERVLKPRPNL</sequence>
<dbReference type="EMBL" id="MLAW01000017">
    <property type="protein sequence ID" value="OJJ25392.1"/>
    <property type="molecule type" value="Genomic_DNA"/>
</dbReference>
<evidence type="ECO:0000256" key="1">
    <source>
        <dbReference type="ARBA" id="ARBA00004651"/>
    </source>
</evidence>
<keyword evidence="4" id="KW-1003">Cell membrane</keyword>
<reference evidence="9" key="1">
    <citation type="submission" date="2016-10" db="EMBL/GenBank/DDBJ databases">
        <title>CRISPR-Cas defence system in Roseofilum reptotaenium: evidence of a bacteriophage-cyanobacterium arms race in the coral black band disease.</title>
        <authorList>
            <person name="Buerger P."/>
            <person name="Wood-Charlson E.M."/>
            <person name="Weynberg K.D."/>
            <person name="Willis B."/>
            <person name="Van Oppen M.J."/>
        </authorList>
    </citation>
    <scope>NUCLEOTIDE SEQUENCE [LARGE SCALE GENOMIC DNA]</scope>
    <source>
        <strain evidence="9">AO1-A</strain>
    </source>
</reference>
<comment type="similarity">
    <text evidence="2">Belongs to the AzlC family.</text>
</comment>
<keyword evidence="10" id="KW-1185">Reference proteome</keyword>
<keyword evidence="7 8" id="KW-0472">Membrane</keyword>
<evidence type="ECO:0000256" key="5">
    <source>
        <dbReference type="ARBA" id="ARBA00022692"/>
    </source>
</evidence>
<organism evidence="9 10">
    <name type="scientific">Roseofilum reptotaenium AO1-A</name>
    <dbReference type="NCBI Taxonomy" id="1925591"/>
    <lineage>
        <taxon>Bacteria</taxon>
        <taxon>Bacillati</taxon>
        <taxon>Cyanobacteriota</taxon>
        <taxon>Cyanophyceae</taxon>
        <taxon>Desertifilales</taxon>
        <taxon>Desertifilaceae</taxon>
        <taxon>Roseofilum</taxon>
    </lineage>
</organism>
<evidence type="ECO:0000313" key="9">
    <source>
        <dbReference type="EMBL" id="OJJ25392.1"/>
    </source>
</evidence>
<dbReference type="AlphaFoldDB" id="A0A1L9QRX6"/>
<comment type="caution">
    <text evidence="9">The sequence shown here is derived from an EMBL/GenBank/DDBJ whole genome shotgun (WGS) entry which is preliminary data.</text>
</comment>
<dbReference type="PANTHER" id="PTHR34979:SF1">
    <property type="entry name" value="INNER MEMBRANE PROTEIN YGAZ"/>
    <property type="match status" value="1"/>
</dbReference>
<feature type="transmembrane region" description="Helical" evidence="8">
    <location>
        <begin position="70"/>
        <end position="94"/>
    </location>
</feature>
<gene>
    <name evidence="9" type="ORF">BI308_11385</name>
</gene>
<keyword evidence="5 8" id="KW-0812">Transmembrane</keyword>
<feature type="transmembrane region" description="Helical" evidence="8">
    <location>
        <begin position="175"/>
        <end position="193"/>
    </location>
</feature>
<keyword evidence="6 8" id="KW-1133">Transmembrane helix</keyword>